<comment type="caution">
    <text evidence="2">The sequence shown here is derived from an EMBL/GenBank/DDBJ whole genome shotgun (WGS) entry which is preliminary data.</text>
</comment>
<accession>A0ABQ4WQW4</accession>
<proteinExistence type="predicted"/>
<organism evidence="2 3">
    <name type="scientific">Tanacetum coccineum</name>
    <dbReference type="NCBI Taxonomy" id="301880"/>
    <lineage>
        <taxon>Eukaryota</taxon>
        <taxon>Viridiplantae</taxon>
        <taxon>Streptophyta</taxon>
        <taxon>Embryophyta</taxon>
        <taxon>Tracheophyta</taxon>
        <taxon>Spermatophyta</taxon>
        <taxon>Magnoliopsida</taxon>
        <taxon>eudicotyledons</taxon>
        <taxon>Gunneridae</taxon>
        <taxon>Pentapetalae</taxon>
        <taxon>asterids</taxon>
        <taxon>campanulids</taxon>
        <taxon>Asterales</taxon>
        <taxon>Asteraceae</taxon>
        <taxon>Asteroideae</taxon>
        <taxon>Anthemideae</taxon>
        <taxon>Anthemidinae</taxon>
        <taxon>Tanacetum</taxon>
    </lineage>
</organism>
<dbReference type="Proteomes" id="UP001151760">
    <property type="component" value="Unassembled WGS sequence"/>
</dbReference>
<protein>
    <submittedName>
        <fullName evidence="2">Retrovirus-related pol polyprotein from transposon TNT 1-94</fullName>
    </submittedName>
</protein>
<feature type="domain" description="Reverse transcriptase Ty1/copia-type" evidence="1">
    <location>
        <begin position="8"/>
        <end position="131"/>
    </location>
</feature>
<feature type="domain" description="Reverse transcriptase Ty1/copia-type" evidence="1">
    <location>
        <begin position="134"/>
        <end position="193"/>
    </location>
</feature>
<dbReference type="EMBL" id="BQNB010008857">
    <property type="protein sequence ID" value="GJS55274.1"/>
    <property type="molecule type" value="Genomic_DNA"/>
</dbReference>
<dbReference type="InterPro" id="IPR043502">
    <property type="entry name" value="DNA/RNA_pol_sf"/>
</dbReference>
<reference evidence="2" key="1">
    <citation type="journal article" date="2022" name="Int. J. Mol. Sci.">
        <title>Draft Genome of Tanacetum Coccineum: Genomic Comparison of Closely Related Tanacetum-Family Plants.</title>
        <authorList>
            <person name="Yamashiro T."/>
            <person name="Shiraishi A."/>
            <person name="Nakayama K."/>
            <person name="Satake H."/>
        </authorList>
    </citation>
    <scope>NUCLEOTIDE SEQUENCE</scope>
</reference>
<evidence type="ECO:0000313" key="2">
    <source>
        <dbReference type="EMBL" id="GJS55274.1"/>
    </source>
</evidence>
<gene>
    <name evidence="2" type="ORF">Tco_0628636</name>
</gene>
<dbReference type="Pfam" id="PF07727">
    <property type="entry name" value="RVT_2"/>
    <property type="match status" value="2"/>
</dbReference>
<reference evidence="2" key="2">
    <citation type="submission" date="2022-01" db="EMBL/GenBank/DDBJ databases">
        <authorList>
            <person name="Yamashiro T."/>
            <person name="Shiraishi A."/>
            <person name="Satake H."/>
            <person name="Nakayama K."/>
        </authorList>
    </citation>
    <scope>NUCLEOTIDE SEQUENCE</scope>
</reference>
<evidence type="ECO:0000313" key="3">
    <source>
        <dbReference type="Proteomes" id="UP001151760"/>
    </source>
</evidence>
<sequence>MGKVDLEKKTDAENTVIRNKFRLIAKGYCQEEGIDIEESFAPVARLEAVRMFVAYAAHKNFTIYHMDIKTAFLNGPLKEEVYVSQPNGFADPDFPDHVYHLRKALYGLKQAPKAWYDKLSSFLIENHFTKDFSNKFAKLMKNNFEMSMMGEMKFFLGLQIHQSPCGIFISQSQYTLEILKKHEMDGCDSISTLMATSKLDVDLQDTPTNQTKYHSMIGGLMYLIASRPDIAFATFIC</sequence>
<keyword evidence="3" id="KW-1185">Reference proteome</keyword>
<evidence type="ECO:0000259" key="1">
    <source>
        <dbReference type="Pfam" id="PF07727"/>
    </source>
</evidence>
<dbReference type="InterPro" id="IPR013103">
    <property type="entry name" value="RVT_2"/>
</dbReference>
<dbReference type="SUPFAM" id="SSF56672">
    <property type="entry name" value="DNA/RNA polymerases"/>
    <property type="match status" value="1"/>
</dbReference>
<name>A0ABQ4WQW4_9ASTR</name>